<evidence type="ECO:0000256" key="2">
    <source>
        <dbReference type="RuleBase" id="RU003875"/>
    </source>
</evidence>
<dbReference type="KEGG" id="psn:Pedsa_0411"/>
<dbReference type="EMBL" id="CP002545">
    <property type="protein sequence ID" value="ADY50993.1"/>
    <property type="molecule type" value="Genomic_DNA"/>
</dbReference>
<dbReference type="eggNOG" id="COG0783">
    <property type="taxonomic scope" value="Bacteria"/>
</dbReference>
<reference evidence="4 5" key="1">
    <citation type="journal article" date="2011" name="Stand. Genomic Sci.">
        <title>Complete genome sequence of the gliding, heparinolytic Pedobacter saltans type strain (113).</title>
        <authorList>
            <person name="Liolios K."/>
            <person name="Sikorski J."/>
            <person name="Lu M."/>
            <person name="Nolan M."/>
            <person name="Lapidus A."/>
            <person name="Lucas S."/>
            <person name="Hammon N."/>
            <person name="Deshpande S."/>
            <person name="Cheng J.F."/>
            <person name="Tapia R."/>
            <person name="Han C."/>
            <person name="Goodwin L."/>
            <person name="Pitluck S."/>
            <person name="Huntemann M."/>
            <person name="Ivanova N."/>
            <person name="Pagani I."/>
            <person name="Mavromatis K."/>
            <person name="Ovchinikova G."/>
            <person name="Pati A."/>
            <person name="Chen A."/>
            <person name="Palaniappan K."/>
            <person name="Land M."/>
            <person name="Hauser L."/>
            <person name="Brambilla E.M."/>
            <person name="Kotsyurbenko O."/>
            <person name="Rohde M."/>
            <person name="Tindall B.J."/>
            <person name="Abt B."/>
            <person name="Goker M."/>
            <person name="Detter J.C."/>
            <person name="Woyke T."/>
            <person name="Bristow J."/>
            <person name="Eisen J.A."/>
            <person name="Markowitz V."/>
            <person name="Hugenholtz P."/>
            <person name="Klenk H.P."/>
            <person name="Kyrpides N.C."/>
        </authorList>
    </citation>
    <scope>NUCLEOTIDE SEQUENCE [LARGE SCALE GENOMIC DNA]</scope>
    <source>
        <strain evidence="5">ATCC 51119 / DSM 12145 / JCM 21818 / LMG 10337 / NBRC 100064 / NCIMB 13643</strain>
    </source>
</reference>
<evidence type="ECO:0000313" key="5">
    <source>
        <dbReference type="Proteomes" id="UP000000310"/>
    </source>
</evidence>
<dbReference type="PANTHER" id="PTHR42932:SF1">
    <property type="entry name" value="GENERAL STRESS PROTEIN 20U"/>
    <property type="match status" value="1"/>
</dbReference>
<dbReference type="SUPFAM" id="SSF47240">
    <property type="entry name" value="Ferritin-like"/>
    <property type="match status" value="1"/>
</dbReference>
<dbReference type="Proteomes" id="UP000000310">
    <property type="component" value="Chromosome"/>
</dbReference>
<dbReference type="PANTHER" id="PTHR42932">
    <property type="entry name" value="GENERAL STRESS PROTEIN 20U"/>
    <property type="match status" value="1"/>
</dbReference>
<keyword evidence="5" id="KW-1185">Reference proteome</keyword>
<dbReference type="InterPro" id="IPR023188">
    <property type="entry name" value="DPS_DNA-bd_CS"/>
</dbReference>
<evidence type="ECO:0000313" key="4">
    <source>
        <dbReference type="EMBL" id="ADY50993.1"/>
    </source>
</evidence>
<dbReference type="InterPro" id="IPR012347">
    <property type="entry name" value="Ferritin-like"/>
</dbReference>
<comment type="similarity">
    <text evidence="1 2">Belongs to the Dps family.</text>
</comment>
<dbReference type="Gene3D" id="1.20.1260.10">
    <property type="match status" value="1"/>
</dbReference>
<dbReference type="PRINTS" id="PR01346">
    <property type="entry name" value="HELNAPAPROT"/>
</dbReference>
<feature type="domain" description="Ferritin/DPS" evidence="3">
    <location>
        <begin position="18"/>
        <end position="157"/>
    </location>
</feature>
<dbReference type="HOGENOM" id="CLU_098183_2_2_10"/>
<dbReference type="InterPro" id="IPR008331">
    <property type="entry name" value="Ferritin_DPS_dom"/>
</dbReference>
<dbReference type="OrthoDB" id="9797023at2"/>
<evidence type="ECO:0000256" key="1">
    <source>
        <dbReference type="ARBA" id="ARBA00009497"/>
    </source>
</evidence>
<dbReference type="RefSeq" id="WP_013631496.1">
    <property type="nucleotide sequence ID" value="NC_015177.1"/>
</dbReference>
<dbReference type="InterPro" id="IPR009078">
    <property type="entry name" value="Ferritin-like_SF"/>
</dbReference>
<dbReference type="PROSITE" id="PS00819">
    <property type="entry name" value="DPS_2"/>
    <property type="match status" value="1"/>
</dbReference>
<name>F0S5S2_PSESL</name>
<dbReference type="PIRSF" id="PIRSF005900">
    <property type="entry name" value="Dps"/>
    <property type="match status" value="1"/>
</dbReference>
<evidence type="ECO:0000259" key="3">
    <source>
        <dbReference type="Pfam" id="PF00210"/>
    </source>
</evidence>
<accession>F0S5S2</accession>
<dbReference type="PROSITE" id="PS00818">
    <property type="entry name" value="DPS_1"/>
    <property type="match status" value="1"/>
</dbReference>
<dbReference type="GO" id="GO:0016722">
    <property type="term" value="F:oxidoreductase activity, acting on metal ions"/>
    <property type="evidence" value="ECO:0007669"/>
    <property type="project" value="InterPro"/>
</dbReference>
<protein>
    <submittedName>
        <fullName evidence="4">Ferritin Dps family protein</fullName>
    </submittedName>
</protein>
<dbReference type="STRING" id="762903.Pedsa_0411"/>
<proteinExistence type="inferred from homology"/>
<dbReference type="CDD" id="cd01043">
    <property type="entry name" value="DPS"/>
    <property type="match status" value="1"/>
</dbReference>
<reference evidence="5" key="2">
    <citation type="submission" date="2011-02" db="EMBL/GenBank/DDBJ databases">
        <title>The complete genome of Pedobacter saltans DSM 12145.</title>
        <authorList>
            <consortium name="US DOE Joint Genome Institute (JGI-PGF)"/>
            <person name="Lucas S."/>
            <person name="Copeland A."/>
            <person name="Lapidus A."/>
            <person name="Bruce D."/>
            <person name="Goodwin L."/>
            <person name="Pitluck S."/>
            <person name="Kyrpides N."/>
            <person name="Mavromatis K."/>
            <person name="Pagani I."/>
            <person name="Ivanova N."/>
            <person name="Ovchinnikova G."/>
            <person name="Lu M."/>
            <person name="Detter J.C."/>
            <person name="Han C."/>
            <person name="Land M."/>
            <person name="Hauser L."/>
            <person name="Markowitz V."/>
            <person name="Cheng J.-F."/>
            <person name="Hugenholtz P."/>
            <person name="Woyke T."/>
            <person name="Wu D."/>
            <person name="Tindall B."/>
            <person name="Pomrenke H.G."/>
            <person name="Brambilla E."/>
            <person name="Klenk H.-P."/>
            <person name="Eisen J.A."/>
        </authorList>
    </citation>
    <scope>NUCLEOTIDE SEQUENCE [LARGE SCALE GENOMIC DNA]</scope>
    <source>
        <strain evidence="5">ATCC 51119 / DSM 12145 / JCM 21818 / LMG 10337 / NBRC 100064 / NCIMB 13643</strain>
    </source>
</reference>
<gene>
    <name evidence="4" type="ordered locus">Pedsa_0411</name>
</gene>
<sequence length="160" mass="18398">MATNKIGLNDKEVVELVDLLNDLLANYQIHYQKLRGCHWNVRGNDFFTLHLKFEELYNNAQLTIDELAERVLTLGKSPHSTYANYIKVSKIKEINTEGLAPNKMVDAILEDYKVLLDLEREIIETASENVNDEGTADMITGFVKFQEKTSWMLRAYNGNK</sequence>
<organism evidence="4 5">
    <name type="scientific">Pseudopedobacter saltans (strain ATCC 51119 / DSM 12145 / JCM 21818 / CCUG 39354 / LMG 10337 / NBRC 100064 / NCIMB 13643)</name>
    <name type="common">Pedobacter saltans</name>
    <dbReference type="NCBI Taxonomy" id="762903"/>
    <lineage>
        <taxon>Bacteria</taxon>
        <taxon>Pseudomonadati</taxon>
        <taxon>Bacteroidota</taxon>
        <taxon>Sphingobacteriia</taxon>
        <taxon>Sphingobacteriales</taxon>
        <taxon>Sphingobacteriaceae</taxon>
        <taxon>Pseudopedobacter</taxon>
    </lineage>
</organism>
<dbReference type="Pfam" id="PF00210">
    <property type="entry name" value="Ferritin"/>
    <property type="match status" value="1"/>
</dbReference>
<dbReference type="AlphaFoldDB" id="F0S5S2"/>
<dbReference type="GO" id="GO:0008199">
    <property type="term" value="F:ferric iron binding"/>
    <property type="evidence" value="ECO:0007669"/>
    <property type="project" value="InterPro"/>
</dbReference>
<dbReference type="InterPro" id="IPR002177">
    <property type="entry name" value="DPS_DNA-bd"/>
</dbReference>